<gene>
    <name evidence="1" type="ORF">ROZALSC1DRAFT_31355</name>
</gene>
<organism evidence="1 2">
    <name type="scientific">Rozella allomycis (strain CSF55)</name>
    <dbReference type="NCBI Taxonomy" id="988480"/>
    <lineage>
        <taxon>Eukaryota</taxon>
        <taxon>Fungi</taxon>
        <taxon>Fungi incertae sedis</taxon>
        <taxon>Cryptomycota</taxon>
        <taxon>Cryptomycota incertae sedis</taxon>
        <taxon>Rozella</taxon>
    </lineage>
</organism>
<feature type="non-terminal residue" evidence="1">
    <location>
        <position position="143"/>
    </location>
</feature>
<sequence length="143" mass="15841">MTYKTDSGRLFYGLKPLVSIDQLIGKEEDPTLAMAIFDCGGHPRSIEFAKKVFRELKAIASDFPNSICYKDLLSGLLKMLADKYISLSNDDLSTHIITPIILREKYSINTIVPGLEMKFVEAVQKGIYLNDLAGPSGVPKLSL</sequence>
<evidence type="ECO:0000313" key="2">
    <source>
        <dbReference type="Proteomes" id="UP000281549"/>
    </source>
</evidence>
<dbReference type="EMBL" id="ML006235">
    <property type="protein sequence ID" value="RKP16788.1"/>
    <property type="molecule type" value="Genomic_DNA"/>
</dbReference>
<reference evidence="2" key="1">
    <citation type="journal article" date="2018" name="Nat. Microbiol.">
        <title>Leveraging single-cell genomics to expand the fungal tree of life.</title>
        <authorList>
            <person name="Ahrendt S.R."/>
            <person name="Quandt C.A."/>
            <person name="Ciobanu D."/>
            <person name="Clum A."/>
            <person name="Salamov A."/>
            <person name="Andreopoulos B."/>
            <person name="Cheng J.F."/>
            <person name="Woyke T."/>
            <person name="Pelin A."/>
            <person name="Henrissat B."/>
            <person name="Reynolds N.K."/>
            <person name="Benny G.L."/>
            <person name="Smith M.E."/>
            <person name="James T.Y."/>
            <person name="Grigoriev I.V."/>
        </authorList>
    </citation>
    <scope>NUCLEOTIDE SEQUENCE [LARGE SCALE GENOMIC DNA]</scope>
    <source>
        <strain evidence="2">CSF55</strain>
    </source>
</reference>
<dbReference type="AlphaFoldDB" id="A0A4P9YC99"/>
<evidence type="ECO:0000313" key="1">
    <source>
        <dbReference type="EMBL" id="RKP16788.1"/>
    </source>
</evidence>
<dbReference type="Proteomes" id="UP000281549">
    <property type="component" value="Unassembled WGS sequence"/>
</dbReference>
<proteinExistence type="predicted"/>
<accession>A0A4P9YC99</accession>
<protein>
    <submittedName>
        <fullName evidence="1">Uncharacterized protein</fullName>
    </submittedName>
</protein>
<name>A0A4P9YC99_ROZAC</name>